<dbReference type="InParanoid" id="F8PY76"/>
<organism evidence="3">
    <name type="scientific">Serpula lacrymans var. lacrymans (strain S7.3)</name>
    <name type="common">Dry rot fungus</name>
    <dbReference type="NCBI Taxonomy" id="936435"/>
    <lineage>
        <taxon>Eukaryota</taxon>
        <taxon>Fungi</taxon>
        <taxon>Dikarya</taxon>
        <taxon>Basidiomycota</taxon>
        <taxon>Agaricomycotina</taxon>
        <taxon>Agaricomycetes</taxon>
        <taxon>Agaricomycetidae</taxon>
        <taxon>Boletales</taxon>
        <taxon>Coniophorineae</taxon>
        <taxon>Serpulaceae</taxon>
        <taxon>Serpula</taxon>
    </lineage>
</organism>
<sequence>MPYIKAHCHPFLFALITVCAMAELGLTAFLINDSNEKHNWPNQRYQSLVILMEFNAVWTTVFGAAYMLWVVDGAVHVLAGIASSVVWLGMTCVLWGTAAGVMHQTRIGGACTATLSGFVDESLYCDSPQELSSVPRCRETLTVEILSWVEFGLCLLTLIGTCLWVRTNRRNHVSDSRRLV</sequence>
<gene>
    <name evidence="2" type="ORF">SERLA73DRAFT_181514</name>
</gene>
<feature type="transmembrane region" description="Helical" evidence="1">
    <location>
        <begin position="77"/>
        <end position="98"/>
    </location>
</feature>
<accession>F8PY76</accession>
<keyword evidence="1" id="KW-1133">Transmembrane helix</keyword>
<evidence type="ECO:0000313" key="2">
    <source>
        <dbReference type="EMBL" id="EGN98839.1"/>
    </source>
</evidence>
<dbReference type="EMBL" id="GL945480">
    <property type="protein sequence ID" value="EGN98839.1"/>
    <property type="molecule type" value="Genomic_DNA"/>
</dbReference>
<feature type="transmembrane region" description="Helical" evidence="1">
    <location>
        <begin position="51"/>
        <end position="70"/>
    </location>
</feature>
<keyword evidence="1" id="KW-0812">Transmembrane</keyword>
<feature type="transmembrane region" description="Helical" evidence="1">
    <location>
        <begin position="145"/>
        <end position="165"/>
    </location>
</feature>
<dbReference type="OMA" id="NENGTWP"/>
<dbReference type="AlphaFoldDB" id="F8PY76"/>
<keyword evidence="3" id="KW-1185">Reference proteome</keyword>
<protein>
    <recommendedName>
        <fullName evidence="4">MARVEL domain-containing protein</fullName>
    </recommendedName>
</protein>
<keyword evidence="1" id="KW-0472">Membrane</keyword>
<evidence type="ECO:0000313" key="3">
    <source>
        <dbReference type="Proteomes" id="UP000008063"/>
    </source>
</evidence>
<reference evidence="3" key="1">
    <citation type="journal article" date="2011" name="Science">
        <title>The plant cell wall-decomposing machinery underlies the functional diversity of forest fungi.</title>
        <authorList>
            <person name="Eastwood D.C."/>
            <person name="Floudas D."/>
            <person name="Binder M."/>
            <person name="Majcherczyk A."/>
            <person name="Schneider P."/>
            <person name="Aerts A."/>
            <person name="Asiegbu F.O."/>
            <person name="Baker S.E."/>
            <person name="Barry K."/>
            <person name="Bendiksby M."/>
            <person name="Blumentritt M."/>
            <person name="Coutinho P.M."/>
            <person name="Cullen D."/>
            <person name="de Vries R.P."/>
            <person name="Gathman A."/>
            <person name="Goodell B."/>
            <person name="Henrissat B."/>
            <person name="Ihrmark K."/>
            <person name="Kauserud H."/>
            <person name="Kohler A."/>
            <person name="LaButti K."/>
            <person name="Lapidus A."/>
            <person name="Lavin J.L."/>
            <person name="Lee Y.-H."/>
            <person name="Lindquist E."/>
            <person name="Lilly W."/>
            <person name="Lucas S."/>
            <person name="Morin E."/>
            <person name="Murat C."/>
            <person name="Oguiza J.A."/>
            <person name="Park J."/>
            <person name="Pisabarro A.G."/>
            <person name="Riley R."/>
            <person name="Rosling A."/>
            <person name="Salamov A."/>
            <person name="Schmidt O."/>
            <person name="Schmutz J."/>
            <person name="Skrede I."/>
            <person name="Stenlid J."/>
            <person name="Wiebenga A."/>
            <person name="Xie X."/>
            <person name="Kuees U."/>
            <person name="Hibbett D.S."/>
            <person name="Hoffmeister D."/>
            <person name="Hoegberg N."/>
            <person name="Martin F."/>
            <person name="Grigoriev I.V."/>
            <person name="Watkinson S.C."/>
        </authorList>
    </citation>
    <scope>NUCLEOTIDE SEQUENCE [LARGE SCALE GENOMIC DNA]</scope>
    <source>
        <strain evidence="3">strain S7.3</strain>
    </source>
</reference>
<dbReference type="HOGENOM" id="CLU_109463_1_0_1"/>
<name>F8PY76_SERL3</name>
<proteinExistence type="predicted"/>
<dbReference type="OrthoDB" id="3226059at2759"/>
<evidence type="ECO:0000256" key="1">
    <source>
        <dbReference type="SAM" id="Phobius"/>
    </source>
</evidence>
<evidence type="ECO:0008006" key="4">
    <source>
        <dbReference type="Google" id="ProtNLM"/>
    </source>
</evidence>
<dbReference type="Proteomes" id="UP000008063">
    <property type="component" value="Unassembled WGS sequence"/>
</dbReference>
<feature type="transmembrane region" description="Helical" evidence="1">
    <location>
        <begin position="12"/>
        <end position="31"/>
    </location>
</feature>